<feature type="region of interest" description="Disordered" evidence="2">
    <location>
        <begin position="285"/>
        <end position="310"/>
    </location>
</feature>
<accession>D0V0D3</accession>
<dbReference type="InterPro" id="IPR036390">
    <property type="entry name" value="WH_DNA-bd_sf"/>
</dbReference>
<organism evidence="3">
    <name type="scientific">Moraxella bovis</name>
    <dbReference type="NCBI Taxonomy" id="476"/>
    <lineage>
        <taxon>Bacteria</taxon>
        <taxon>Pseudomonadati</taxon>
        <taxon>Pseudomonadota</taxon>
        <taxon>Gammaproteobacteria</taxon>
        <taxon>Moraxellales</taxon>
        <taxon>Moraxellaceae</taxon>
        <taxon>Moraxella</taxon>
    </lineage>
</organism>
<comment type="similarity">
    <text evidence="1">Belongs to the initiator RepB protein family.</text>
</comment>
<gene>
    <name evidence="3" type="primary">repA</name>
</gene>
<dbReference type="AlphaFoldDB" id="D0V0D3"/>
<dbReference type="InterPro" id="IPR036388">
    <property type="entry name" value="WH-like_DNA-bd_sf"/>
</dbReference>
<name>D0V0D3_MORBO</name>
<dbReference type="InterPro" id="IPR000525">
    <property type="entry name" value="Initiator_Rep_WH1"/>
</dbReference>
<dbReference type="SUPFAM" id="SSF46785">
    <property type="entry name" value="Winged helix' DNA-binding domain"/>
    <property type="match status" value="2"/>
</dbReference>
<evidence type="ECO:0000313" key="3">
    <source>
        <dbReference type="EMBL" id="ACY24371.1"/>
    </source>
</evidence>
<dbReference type="Gene3D" id="1.10.10.10">
    <property type="entry name" value="Winged helix-like DNA-binding domain superfamily/Winged helix DNA-binding domain"/>
    <property type="match status" value="2"/>
</dbReference>
<reference evidence="3" key="1">
    <citation type="journal article" date="2013" name="Curr. Microbiol.">
        <title>Molecular characterization of plasmid pMbo4.6 of Moraxella bovis ATCC 10900.</title>
        <authorList>
            <person name="Furmanek-Blaszk B."/>
            <person name="Kurpiewska N."/>
            <person name="Boratynski R."/>
            <person name="Sektas M."/>
        </authorList>
    </citation>
    <scope>NUCLEOTIDE SEQUENCE</scope>
    <source>
        <strain evidence="3">ATCC 10900</strain>
        <plasmid evidence="3">pMbo4.6</plasmid>
    </source>
</reference>
<evidence type="ECO:0000256" key="1">
    <source>
        <dbReference type="ARBA" id="ARBA00038283"/>
    </source>
</evidence>
<evidence type="ECO:0000256" key="2">
    <source>
        <dbReference type="SAM" id="MobiDB-lite"/>
    </source>
</evidence>
<feature type="compositionally biased region" description="Basic and acidic residues" evidence="2">
    <location>
        <begin position="287"/>
        <end position="310"/>
    </location>
</feature>
<dbReference type="Pfam" id="PF21205">
    <property type="entry name" value="Rep3_C"/>
    <property type="match status" value="1"/>
</dbReference>
<keyword evidence="3" id="KW-0614">Plasmid</keyword>
<geneLocation type="plasmid" evidence="3">
    <name>pMbo4.6</name>
</geneLocation>
<dbReference type="Pfam" id="PF01051">
    <property type="entry name" value="Rep3_N"/>
    <property type="match status" value="1"/>
</dbReference>
<protein>
    <submittedName>
        <fullName evidence="3">RepA</fullName>
    </submittedName>
</protein>
<dbReference type="GO" id="GO:0003887">
    <property type="term" value="F:DNA-directed DNA polymerase activity"/>
    <property type="evidence" value="ECO:0007669"/>
    <property type="project" value="InterPro"/>
</dbReference>
<dbReference type="RefSeq" id="WP_012842520.1">
    <property type="nucleotide sequence ID" value="NC_013500.1"/>
</dbReference>
<proteinExistence type="inferred from homology"/>
<dbReference type="EMBL" id="GQ998872">
    <property type="protein sequence ID" value="ACY24371.1"/>
    <property type="molecule type" value="Genomic_DNA"/>
</dbReference>
<dbReference type="GO" id="GO:0006270">
    <property type="term" value="P:DNA replication initiation"/>
    <property type="evidence" value="ECO:0007669"/>
    <property type="project" value="InterPro"/>
</dbReference>
<sequence length="386" mass="45679">MSKDLIVKANDLVVAGYELTANEQRLILTAIAKISPTQLDPNTGYEITAKEFSKRFNIHPKTAYRELREAASRLYERSIVIKTKEQTLKARWADMIILDNPYFEDVMKDEDWKRVVIWFSPQVIPFLINLTENFTKYKLSEIAEFSSSYSFRIYEFMMQFQSTGYIKISIKDLRERLQLGDKYPASKDLKLWVIETAVKEINEKSPYKVDYNLIKTGKKFTHLELRFKQKEKPKPLDQKDPNTIDIFDNLTDKERDIIAQKNAYADQIGATAEHRENLIRQGLTTHRQAEQDEQERKQREKAERLAQEQQDKERLELAQRQFEQILASDELINAYLTHNRISEKSCFGLQKVYYQQGNFRGVFDMEKHKFEQLNYLEQLNLKFLDI</sequence>